<feature type="domain" description="ATP-dependent helicase C-terminal" evidence="1">
    <location>
        <begin position="111"/>
        <end position="210"/>
    </location>
</feature>
<proteinExistence type="predicted"/>
<reference evidence="3 4" key="1">
    <citation type="submission" date="2015-11" db="EMBL/GenBank/DDBJ databases">
        <title>Expanding the genomic diversity of Burkholderia species for the development of highly accurate diagnostics.</title>
        <authorList>
            <person name="Sahl J."/>
            <person name="Keim P."/>
            <person name="Wagner D."/>
        </authorList>
    </citation>
    <scope>NUCLEOTIDE SEQUENCE [LARGE SCALE GENOMIC DNA]</scope>
    <source>
        <strain evidence="3 4">MSMB2087WGS</strain>
    </source>
</reference>
<evidence type="ECO:0000313" key="4">
    <source>
        <dbReference type="Proteomes" id="UP000060630"/>
    </source>
</evidence>
<gene>
    <name evidence="3" type="ORF">WL29_23820</name>
</gene>
<dbReference type="Proteomes" id="UP000060630">
    <property type="component" value="Unassembled WGS sequence"/>
</dbReference>
<sequence>MKGLLTHPRLIFLSATLSINSSFADFKNALGLPECHALSTQVEPAKHGKLTFISEDWPVHDDMHLQRCAEHIFNLREDTLVITTSHADALTLGTLLPMATVRAADETTGAAASRMRAEGSSILIAAGAWAGLDTPIIWKHVVMPTAPYSPPTILDDHEVSRYVDSRNAAIRRFKQGLARGLRTPDARCTIHLLDARFSRPEFQKAIPARFNRAYQAKFGVVEYRTKQAEFRKKMIARFHGKCAISGCSDLSALEAAHVGPKGGWRTNHDDGILLRSDLHRLFDAGKLVLNDGKVLVLSEDPYYRQYDGKAVALP</sequence>
<dbReference type="Gene3D" id="3.40.50.300">
    <property type="entry name" value="P-loop containing nucleotide triphosphate hydrolases"/>
    <property type="match status" value="1"/>
</dbReference>
<dbReference type="GO" id="GO:0016818">
    <property type="term" value="F:hydrolase activity, acting on acid anhydrides, in phosphorus-containing anhydrides"/>
    <property type="evidence" value="ECO:0007669"/>
    <property type="project" value="InterPro"/>
</dbReference>
<evidence type="ECO:0000313" key="3">
    <source>
        <dbReference type="EMBL" id="KWA84336.1"/>
    </source>
</evidence>
<dbReference type="GO" id="GO:0005524">
    <property type="term" value="F:ATP binding"/>
    <property type="evidence" value="ECO:0007669"/>
    <property type="project" value="InterPro"/>
</dbReference>
<dbReference type="AlphaFoldDB" id="A0A106QCH2"/>
<organism evidence="3 4">
    <name type="scientific">Burkholderia ubonensis</name>
    <dbReference type="NCBI Taxonomy" id="101571"/>
    <lineage>
        <taxon>Bacteria</taxon>
        <taxon>Pseudomonadati</taxon>
        <taxon>Pseudomonadota</taxon>
        <taxon>Betaproteobacteria</taxon>
        <taxon>Burkholderiales</taxon>
        <taxon>Burkholderiaceae</taxon>
        <taxon>Burkholderia</taxon>
        <taxon>Burkholderia cepacia complex</taxon>
    </lineage>
</organism>
<evidence type="ECO:0008006" key="5">
    <source>
        <dbReference type="Google" id="ProtNLM"/>
    </source>
</evidence>
<dbReference type="EMBL" id="LPHD01000049">
    <property type="protein sequence ID" value="KWA84336.1"/>
    <property type="molecule type" value="Genomic_DNA"/>
</dbReference>
<accession>A0A106QCH2</accession>
<dbReference type="InterPro" id="IPR027417">
    <property type="entry name" value="P-loop_NTPase"/>
</dbReference>
<dbReference type="GO" id="GO:0004386">
    <property type="term" value="F:helicase activity"/>
    <property type="evidence" value="ECO:0007669"/>
    <property type="project" value="InterPro"/>
</dbReference>
<evidence type="ECO:0000259" key="1">
    <source>
        <dbReference type="Pfam" id="PF13307"/>
    </source>
</evidence>
<dbReference type="GO" id="GO:0006139">
    <property type="term" value="P:nucleobase-containing compound metabolic process"/>
    <property type="evidence" value="ECO:0007669"/>
    <property type="project" value="InterPro"/>
</dbReference>
<dbReference type="Pfam" id="PF13391">
    <property type="entry name" value="HNH_2"/>
    <property type="match status" value="1"/>
</dbReference>
<evidence type="ECO:0000259" key="2">
    <source>
        <dbReference type="Pfam" id="PF13391"/>
    </source>
</evidence>
<dbReference type="Pfam" id="PF13307">
    <property type="entry name" value="Helicase_C_2"/>
    <property type="match status" value="1"/>
</dbReference>
<dbReference type="GO" id="GO:0003676">
    <property type="term" value="F:nucleic acid binding"/>
    <property type="evidence" value="ECO:0007669"/>
    <property type="project" value="InterPro"/>
</dbReference>
<protein>
    <recommendedName>
        <fullName evidence="5">HNH nuclease domain-containing protein</fullName>
    </recommendedName>
</protein>
<comment type="caution">
    <text evidence="3">The sequence shown here is derived from an EMBL/GenBank/DDBJ whole genome shotgun (WGS) entry which is preliminary data.</text>
</comment>
<dbReference type="InterPro" id="IPR003615">
    <property type="entry name" value="HNH_nuc"/>
</dbReference>
<feature type="domain" description="HNH nuclease" evidence="2">
    <location>
        <begin position="242"/>
        <end position="290"/>
    </location>
</feature>
<dbReference type="InterPro" id="IPR006555">
    <property type="entry name" value="ATP-dep_Helicase_C"/>
</dbReference>
<name>A0A106QCH2_9BURK</name>